<dbReference type="InterPro" id="IPR011854">
    <property type="entry name" value="HypE"/>
</dbReference>
<dbReference type="PIRSF" id="PIRSF005644">
    <property type="entry name" value="Hdrgns_mtr_HypE"/>
    <property type="match status" value="1"/>
</dbReference>
<feature type="domain" description="PurM-like C-terminal" evidence="3">
    <location>
        <begin position="151"/>
        <end position="304"/>
    </location>
</feature>
<comment type="similarity">
    <text evidence="1">Belongs to the HypE family.</text>
</comment>
<evidence type="ECO:0000313" key="5">
    <source>
        <dbReference type="Proteomes" id="UP000295832"/>
    </source>
</evidence>
<dbReference type="InterPro" id="IPR036676">
    <property type="entry name" value="PurM-like_C_sf"/>
</dbReference>
<dbReference type="PANTHER" id="PTHR30303">
    <property type="entry name" value="HYDROGENASE ISOENZYMES FORMATION PROTEIN HYPE"/>
    <property type="match status" value="1"/>
</dbReference>
<dbReference type="SUPFAM" id="SSF55326">
    <property type="entry name" value="PurM N-terminal domain-like"/>
    <property type="match status" value="1"/>
</dbReference>
<evidence type="ECO:0000259" key="2">
    <source>
        <dbReference type="Pfam" id="PF00586"/>
    </source>
</evidence>
<dbReference type="PANTHER" id="PTHR30303:SF4">
    <property type="entry name" value="HYDROGENASE EXPRESSION_FORMATION PROTEIN HYPE"/>
    <property type="match status" value="1"/>
</dbReference>
<evidence type="ECO:0000313" key="4">
    <source>
        <dbReference type="EMBL" id="TDX52345.1"/>
    </source>
</evidence>
<dbReference type="Pfam" id="PF02769">
    <property type="entry name" value="AIRS_C"/>
    <property type="match status" value="1"/>
</dbReference>
<dbReference type="SUPFAM" id="SSF56042">
    <property type="entry name" value="PurM C-terminal domain-like"/>
    <property type="match status" value="1"/>
</dbReference>
<dbReference type="Gene3D" id="3.90.650.10">
    <property type="entry name" value="PurM-like C-terminal domain"/>
    <property type="match status" value="1"/>
</dbReference>
<dbReference type="RefSeq" id="WP_134115932.1">
    <property type="nucleotide sequence ID" value="NZ_SOEG01000007.1"/>
</dbReference>
<dbReference type="Proteomes" id="UP000295832">
    <property type="component" value="Unassembled WGS sequence"/>
</dbReference>
<dbReference type="InterPro" id="IPR016188">
    <property type="entry name" value="PurM-like_N"/>
</dbReference>
<comment type="caution">
    <text evidence="4">The sequence shown here is derived from an EMBL/GenBank/DDBJ whole genome shotgun (WGS) entry which is preliminary data.</text>
</comment>
<dbReference type="STRING" id="926561.GCA_000379025_01370"/>
<name>A0A4R8GZP3_9FIRM</name>
<proteinExistence type="inferred from homology"/>
<dbReference type="GO" id="GO:0051604">
    <property type="term" value="P:protein maturation"/>
    <property type="evidence" value="ECO:0007669"/>
    <property type="project" value="TreeGrafter"/>
</dbReference>
<evidence type="ECO:0000259" key="3">
    <source>
        <dbReference type="Pfam" id="PF02769"/>
    </source>
</evidence>
<dbReference type="Gene3D" id="3.30.1330.10">
    <property type="entry name" value="PurM-like, N-terminal domain"/>
    <property type="match status" value="1"/>
</dbReference>
<sequence length="329" mass="35241">MKAGKIDIGNLKELILDQISTSNQDVLVRPKIGEDSAVIDFGEFVAVMSTDPITGVKEGMGNLAVNVACNDIAANGAKAIGIQQALLLPPSTSEEEIIAIIKDINQAAQKLDIDILGGHTEVTDIVDKPLVVCTAIGKTTKDKYTTSSGAKVGDDIVVTKWTGLEGTAILANDYYESLLNLGVSEELLQSGQALRQELSVMAEGLLSAEFGVSAMHDVTEGGLYGSVFEMSMAAECGFIIEENLVPLHKATKAIAEKLEINPYHLIGSGMMIITTACGQELVKELKLEGIKATIIGKITKGDRIIKRKKQEIKLTSAPQDELWRFLAEN</sequence>
<organism evidence="4 5">
    <name type="scientific">Orenia marismortui</name>
    <dbReference type="NCBI Taxonomy" id="46469"/>
    <lineage>
        <taxon>Bacteria</taxon>
        <taxon>Bacillati</taxon>
        <taxon>Bacillota</taxon>
        <taxon>Clostridia</taxon>
        <taxon>Halanaerobiales</taxon>
        <taxon>Halobacteroidaceae</taxon>
        <taxon>Orenia</taxon>
    </lineage>
</organism>
<dbReference type="InterPro" id="IPR036921">
    <property type="entry name" value="PurM-like_N_sf"/>
</dbReference>
<dbReference type="AlphaFoldDB" id="A0A4R8GZP3"/>
<dbReference type="EMBL" id="SOEG01000007">
    <property type="protein sequence ID" value="TDX52345.1"/>
    <property type="molecule type" value="Genomic_DNA"/>
</dbReference>
<dbReference type="CDD" id="cd06061">
    <property type="entry name" value="PurM-like1"/>
    <property type="match status" value="1"/>
</dbReference>
<dbReference type="InterPro" id="IPR010918">
    <property type="entry name" value="PurM-like_C_dom"/>
</dbReference>
<feature type="domain" description="PurM-like N-terminal" evidence="2">
    <location>
        <begin position="33"/>
        <end position="138"/>
    </location>
</feature>
<protein>
    <submittedName>
        <fullName evidence="4">Hydrogenase maturation factor</fullName>
    </submittedName>
</protein>
<accession>A0A4R8GZP3</accession>
<gene>
    <name evidence="4" type="ORF">C7959_10753</name>
</gene>
<reference evidence="4 5" key="1">
    <citation type="submission" date="2019-03" db="EMBL/GenBank/DDBJ databases">
        <title>Subsurface microbial communities from deep shales in Ohio and West Virginia, USA.</title>
        <authorList>
            <person name="Wrighton K."/>
        </authorList>
    </citation>
    <scope>NUCLEOTIDE SEQUENCE [LARGE SCALE GENOMIC DNA]</scope>
    <source>
        <strain evidence="4 5">MSL 6dP</strain>
    </source>
</reference>
<dbReference type="Pfam" id="PF00586">
    <property type="entry name" value="AIRS"/>
    <property type="match status" value="1"/>
</dbReference>
<keyword evidence="5" id="KW-1185">Reference proteome</keyword>
<evidence type="ECO:0000256" key="1">
    <source>
        <dbReference type="ARBA" id="ARBA00006243"/>
    </source>
</evidence>